<accession>A0AAW9Q074</accession>
<evidence type="ECO:0000256" key="5">
    <source>
        <dbReference type="SAM" id="SignalP"/>
    </source>
</evidence>
<name>A0AAW9Q074_9BURK</name>
<protein>
    <submittedName>
        <fullName evidence="7">Cupredoxin family protein</fullName>
    </submittedName>
</protein>
<organism evidence="7 8">
    <name type="scientific">Aquincola agrisoli</name>
    <dbReference type="NCBI Taxonomy" id="3119538"/>
    <lineage>
        <taxon>Bacteria</taxon>
        <taxon>Pseudomonadati</taxon>
        <taxon>Pseudomonadota</taxon>
        <taxon>Betaproteobacteria</taxon>
        <taxon>Burkholderiales</taxon>
        <taxon>Sphaerotilaceae</taxon>
        <taxon>Aquincola</taxon>
    </lineage>
</organism>
<dbReference type="EMBL" id="JAZIBG010000001">
    <property type="protein sequence ID" value="MEF7612346.1"/>
    <property type="molecule type" value="Genomic_DNA"/>
</dbReference>
<dbReference type="SUPFAM" id="SSF49503">
    <property type="entry name" value="Cupredoxins"/>
    <property type="match status" value="1"/>
</dbReference>
<proteinExistence type="predicted"/>
<dbReference type="PANTHER" id="PTHR38439">
    <property type="entry name" value="AURACYANIN-B"/>
    <property type="match status" value="1"/>
</dbReference>
<dbReference type="Pfam" id="PF00127">
    <property type="entry name" value="Copper-bind"/>
    <property type="match status" value="1"/>
</dbReference>
<dbReference type="GO" id="GO:0005507">
    <property type="term" value="F:copper ion binding"/>
    <property type="evidence" value="ECO:0007669"/>
    <property type="project" value="InterPro"/>
</dbReference>
<dbReference type="RefSeq" id="WP_332287240.1">
    <property type="nucleotide sequence ID" value="NZ_JAZIBG010000001.1"/>
</dbReference>
<dbReference type="PANTHER" id="PTHR38439:SF3">
    <property type="entry name" value="COPPER-RESISTANT CUPROPROTEIN COPI"/>
    <property type="match status" value="1"/>
</dbReference>
<evidence type="ECO:0000259" key="6">
    <source>
        <dbReference type="Pfam" id="PF00127"/>
    </source>
</evidence>
<dbReference type="InterPro" id="IPR050845">
    <property type="entry name" value="Cu-binding_ET"/>
</dbReference>
<keyword evidence="3" id="KW-0574">Periplasm</keyword>
<gene>
    <name evidence="7" type="ORF">V4F39_00395</name>
</gene>
<dbReference type="InterPro" id="IPR000923">
    <property type="entry name" value="BlueCu_1"/>
</dbReference>
<keyword evidence="4" id="KW-0186">Copper</keyword>
<comment type="subcellular location">
    <subcellularLocation>
        <location evidence="1">Periplasm</location>
    </subcellularLocation>
</comment>
<reference evidence="7 8" key="1">
    <citation type="submission" date="2024-02" db="EMBL/GenBank/DDBJ databases">
        <title>Genome sequence of Aquincola sp. MAHUQ-54.</title>
        <authorList>
            <person name="Huq M.A."/>
        </authorList>
    </citation>
    <scope>NUCLEOTIDE SEQUENCE [LARGE SCALE GENOMIC DNA]</scope>
    <source>
        <strain evidence="7 8">MAHUQ-54</strain>
    </source>
</reference>
<dbReference type="InterPro" id="IPR008972">
    <property type="entry name" value="Cupredoxin"/>
</dbReference>
<dbReference type="AlphaFoldDB" id="A0AAW9Q074"/>
<dbReference type="CDD" id="cd04211">
    <property type="entry name" value="Cupredoxin_like_2"/>
    <property type="match status" value="1"/>
</dbReference>
<feature type="signal peptide" evidence="5">
    <location>
        <begin position="1"/>
        <end position="21"/>
    </location>
</feature>
<dbReference type="GO" id="GO:0042597">
    <property type="term" value="C:periplasmic space"/>
    <property type="evidence" value="ECO:0007669"/>
    <property type="project" value="UniProtKB-SubCell"/>
</dbReference>
<evidence type="ECO:0000313" key="7">
    <source>
        <dbReference type="EMBL" id="MEF7612346.1"/>
    </source>
</evidence>
<evidence type="ECO:0000313" key="8">
    <source>
        <dbReference type="Proteomes" id="UP001336250"/>
    </source>
</evidence>
<dbReference type="GO" id="GO:0009055">
    <property type="term" value="F:electron transfer activity"/>
    <property type="evidence" value="ECO:0007669"/>
    <property type="project" value="InterPro"/>
</dbReference>
<feature type="chain" id="PRO_5043387416" evidence="5">
    <location>
        <begin position="22"/>
        <end position="164"/>
    </location>
</feature>
<keyword evidence="5" id="KW-0732">Signal</keyword>
<evidence type="ECO:0000256" key="3">
    <source>
        <dbReference type="ARBA" id="ARBA00022764"/>
    </source>
</evidence>
<sequence length="164" mass="17688">MSMKSAALATAAFVLASGALAHGNEGHAGNPRKFDASRVEDTAFGREGDPARATRTIRVDMSDAMRFTPAELTVKRGETVKLVATNKGQVLHEMVLGTSVELQKHAELMKKFPGMEHDEPHMAHVKPGTSGEIVWQFTKAGEFQFACLIPGHFEAGMVGKVTVK</sequence>
<feature type="domain" description="Blue (type 1) copper" evidence="6">
    <location>
        <begin position="59"/>
        <end position="164"/>
    </location>
</feature>
<dbReference type="Gene3D" id="2.60.40.420">
    <property type="entry name" value="Cupredoxins - blue copper proteins"/>
    <property type="match status" value="1"/>
</dbReference>
<keyword evidence="8" id="KW-1185">Reference proteome</keyword>
<keyword evidence="2" id="KW-0479">Metal-binding</keyword>
<evidence type="ECO:0000256" key="4">
    <source>
        <dbReference type="ARBA" id="ARBA00023008"/>
    </source>
</evidence>
<dbReference type="Proteomes" id="UP001336250">
    <property type="component" value="Unassembled WGS sequence"/>
</dbReference>
<evidence type="ECO:0000256" key="2">
    <source>
        <dbReference type="ARBA" id="ARBA00022723"/>
    </source>
</evidence>
<comment type="caution">
    <text evidence="7">The sequence shown here is derived from an EMBL/GenBank/DDBJ whole genome shotgun (WGS) entry which is preliminary data.</text>
</comment>
<evidence type="ECO:0000256" key="1">
    <source>
        <dbReference type="ARBA" id="ARBA00004418"/>
    </source>
</evidence>